<dbReference type="AlphaFoldDB" id="A0A2T1GKM7"/>
<organism evidence="4 5">
    <name type="scientific">Chamaesiphon polymorphus CCALA 037</name>
    <dbReference type="NCBI Taxonomy" id="2107692"/>
    <lineage>
        <taxon>Bacteria</taxon>
        <taxon>Bacillati</taxon>
        <taxon>Cyanobacteriota</taxon>
        <taxon>Cyanophyceae</taxon>
        <taxon>Gomontiellales</taxon>
        <taxon>Chamaesiphonaceae</taxon>
        <taxon>Chamaesiphon</taxon>
    </lineage>
</organism>
<gene>
    <name evidence="4" type="ORF">C7B77_05385</name>
</gene>
<evidence type="ECO:0000256" key="2">
    <source>
        <dbReference type="PROSITE-ProRule" id="PRU00335"/>
    </source>
</evidence>
<dbReference type="PRINTS" id="PR00455">
    <property type="entry name" value="HTHTETR"/>
</dbReference>
<dbReference type="EMBL" id="PVWO01000041">
    <property type="protein sequence ID" value="PSB58286.1"/>
    <property type="molecule type" value="Genomic_DNA"/>
</dbReference>
<feature type="domain" description="HTH tetR-type" evidence="3">
    <location>
        <begin position="20"/>
        <end position="81"/>
    </location>
</feature>
<keyword evidence="5" id="KW-1185">Reference proteome</keyword>
<proteinExistence type="predicted"/>
<comment type="caution">
    <text evidence="4">The sequence shown here is derived from an EMBL/GenBank/DDBJ whole genome shotgun (WGS) entry which is preliminary data.</text>
</comment>
<reference evidence="4 5" key="1">
    <citation type="submission" date="2018-03" db="EMBL/GenBank/DDBJ databases">
        <title>The ancient ancestry and fast evolution of plastids.</title>
        <authorList>
            <person name="Moore K.R."/>
            <person name="Magnabosco C."/>
            <person name="Momper L."/>
            <person name="Gold D.A."/>
            <person name="Bosak T."/>
            <person name="Fournier G.P."/>
        </authorList>
    </citation>
    <scope>NUCLEOTIDE SEQUENCE [LARGE SCALE GENOMIC DNA]</scope>
    <source>
        <strain evidence="4 5">CCALA 037</strain>
    </source>
</reference>
<dbReference type="Gene3D" id="1.10.357.10">
    <property type="entry name" value="Tetracycline Repressor, domain 2"/>
    <property type="match status" value="1"/>
</dbReference>
<dbReference type="GO" id="GO:0003700">
    <property type="term" value="F:DNA-binding transcription factor activity"/>
    <property type="evidence" value="ECO:0007669"/>
    <property type="project" value="TreeGrafter"/>
</dbReference>
<evidence type="ECO:0000313" key="4">
    <source>
        <dbReference type="EMBL" id="PSB58286.1"/>
    </source>
</evidence>
<accession>A0A2T1GKM7</accession>
<dbReference type="PANTHER" id="PTHR30055">
    <property type="entry name" value="HTH-TYPE TRANSCRIPTIONAL REGULATOR RUTR"/>
    <property type="match status" value="1"/>
</dbReference>
<dbReference type="OrthoDB" id="9800152at2"/>
<dbReference type="SUPFAM" id="SSF46689">
    <property type="entry name" value="Homeodomain-like"/>
    <property type="match status" value="1"/>
</dbReference>
<dbReference type="InterPro" id="IPR001647">
    <property type="entry name" value="HTH_TetR"/>
</dbReference>
<evidence type="ECO:0000256" key="1">
    <source>
        <dbReference type="ARBA" id="ARBA00023125"/>
    </source>
</evidence>
<sequence length="208" mass="23060">MTNITTYLKLGSVNKKANPTSSKDAVLNAAEQLFSARGYTAVTLKHIADKLGIKQASLYYHFPLGKEDLYVEVMLRHLEHRLTALEGAIDRAEPTLPSCLFAVGIWLIQQPPLNSERMVMSDLPELSPDKADLLGAAMGRCAFDPIVALFDRYRHQLKERFHSDLGLPAGTFIATLESLSTYRRYGSKTDEELVLDTIELLLGGALLP</sequence>
<dbReference type="PROSITE" id="PS50977">
    <property type="entry name" value="HTH_TETR_2"/>
    <property type="match status" value="1"/>
</dbReference>
<dbReference type="Proteomes" id="UP000238937">
    <property type="component" value="Unassembled WGS sequence"/>
</dbReference>
<dbReference type="InterPro" id="IPR009057">
    <property type="entry name" value="Homeodomain-like_sf"/>
</dbReference>
<protein>
    <submittedName>
        <fullName evidence="4">TetR/AcrR family transcriptional regulator</fullName>
    </submittedName>
</protein>
<dbReference type="InterPro" id="IPR050109">
    <property type="entry name" value="HTH-type_TetR-like_transc_reg"/>
</dbReference>
<dbReference type="Pfam" id="PF00440">
    <property type="entry name" value="TetR_N"/>
    <property type="match status" value="1"/>
</dbReference>
<name>A0A2T1GKM7_9CYAN</name>
<evidence type="ECO:0000313" key="5">
    <source>
        <dbReference type="Proteomes" id="UP000238937"/>
    </source>
</evidence>
<dbReference type="GO" id="GO:0000976">
    <property type="term" value="F:transcription cis-regulatory region binding"/>
    <property type="evidence" value="ECO:0007669"/>
    <property type="project" value="TreeGrafter"/>
</dbReference>
<keyword evidence="1 2" id="KW-0238">DNA-binding</keyword>
<evidence type="ECO:0000259" key="3">
    <source>
        <dbReference type="PROSITE" id="PS50977"/>
    </source>
</evidence>
<dbReference type="RefSeq" id="WP_106301100.1">
    <property type="nucleotide sequence ID" value="NZ_PVWO01000041.1"/>
</dbReference>
<dbReference type="PANTHER" id="PTHR30055:SF226">
    <property type="entry name" value="HTH-TYPE TRANSCRIPTIONAL REGULATOR PKSA"/>
    <property type="match status" value="1"/>
</dbReference>
<feature type="DNA-binding region" description="H-T-H motif" evidence="2">
    <location>
        <begin position="43"/>
        <end position="62"/>
    </location>
</feature>